<dbReference type="InterPro" id="IPR016181">
    <property type="entry name" value="Acyl_CoA_acyltransferase"/>
</dbReference>
<dbReference type="AlphaFoldDB" id="A0AAD7GUA8"/>
<evidence type="ECO:0000313" key="2">
    <source>
        <dbReference type="Proteomes" id="UP001221757"/>
    </source>
</evidence>
<comment type="caution">
    <text evidence="1">The sequence shown here is derived from an EMBL/GenBank/DDBJ whole genome shotgun (WGS) entry which is preliminary data.</text>
</comment>
<protein>
    <recommendedName>
        <fullName evidence="3">N-acetyltransferase domain-containing protein</fullName>
    </recommendedName>
</protein>
<dbReference type="Gene3D" id="3.40.630.30">
    <property type="match status" value="1"/>
</dbReference>
<evidence type="ECO:0000313" key="1">
    <source>
        <dbReference type="EMBL" id="KAJ7705475.1"/>
    </source>
</evidence>
<reference evidence="1" key="1">
    <citation type="submission" date="2023-03" db="EMBL/GenBank/DDBJ databases">
        <title>Massive genome expansion in bonnet fungi (Mycena s.s.) driven by repeated elements and novel gene families across ecological guilds.</title>
        <authorList>
            <consortium name="Lawrence Berkeley National Laboratory"/>
            <person name="Harder C.B."/>
            <person name="Miyauchi S."/>
            <person name="Viragh M."/>
            <person name="Kuo A."/>
            <person name="Thoen E."/>
            <person name="Andreopoulos B."/>
            <person name="Lu D."/>
            <person name="Skrede I."/>
            <person name="Drula E."/>
            <person name="Henrissat B."/>
            <person name="Morin E."/>
            <person name="Kohler A."/>
            <person name="Barry K."/>
            <person name="LaButti K."/>
            <person name="Morin E."/>
            <person name="Salamov A."/>
            <person name="Lipzen A."/>
            <person name="Mereny Z."/>
            <person name="Hegedus B."/>
            <person name="Baldrian P."/>
            <person name="Stursova M."/>
            <person name="Weitz H."/>
            <person name="Taylor A."/>
            <person name="Grigoriev I.V."/>
            <person name="Nagy L.G."/>
            <person name="Martin F."/>
            <person name="Kauserud H."/>
        </authorList>
    </citation>
    <scope>NUCLEOTIDE SEQUENCE</scope>
    <source>
        <strain evidence="1">CBHHK067</strain>
    </source>
</reference>
<gene>
    <name evidence="1" type="ORF">B0H17DRAFT_1193149</name>
</gene>
<dbReference type="SUPFAM" id="SSF55729">
    <property type="entry name" value="Acyl-CoA N-acyltransferases (Nat)"/>
    <property type="match status" value="1"/>
</dbReference>
<dbReference type="EMBL" id="JARKIE010000008">
    <property type="protein sequence ID" value="KAJ7705475.1"/>
    <property type="molecule type" value="Genomic_DNA"/>
</dbReference>
<organism evidence="1 2">
    <name type="scientific">Mycena rosella</name>
    <name type="common">Pink bonnet</name>
    <name type="synonym">Agaricus rosellus</name>
    <dbReference type="NCBI Taxonomy" id="1033263"/>
    <lineage>
        <taxon>Eukaryota</taxon>
        <taxon>Fungi</taxon>
        <taxon>Dikarya</taxon>
        <taxon>Basidiomycota</taxon>
        <taxon>Agaricomycotina</taxon>
        <taxon>Agaricomycetes</taxon>
        <taxon>Agaricomycetidae</taxon>
        <taxon>Agaricales</taxon>
        <taxon>Marasmiineae</taxon>
        <taxon>Mycenaceae</taxon>
        <taxon>Mycena</taxon>
    </lineage>
</organism>
<proteinExistence type="predicted"/>
<name>A0AAD7GUA8_MYCRO</name>
<keyword evidence="2" id="KW-1185">Reference proteome</keyword>
<dbReference type="Proteomes" id="UP001221757">
    <property type="component" value="Unassembled WGS sequence"/>
</dbReference>
<accession>A0AAD7GUA8</accession>
<evidence type="ECO:0008006" key="3">
    <source>
        <dbReference type="Google" id="ProtNLM"/>
    </source>
</evidence>
<sequence length="86" mass="9564">MEDATASHFLLADSAKIDAGGNGNGAGFINALEAWALQQEGFYVVELEAQVGTVGFYERWGYTSQRSEPYLRERTPHLLTKKDLRV</sequence>